<feature type="non-terminal residue" evidence="1">
    <location>
        <position position="1"/>
    </location>
</feature>
<accession>A0A8S4QWY8</accession>
<name>A0A8S4QWY8_9NEOP</name>
<protein>
    <submittedName>
        <fullName evidence="1">Jg25459 protein</fullName>
    </submittedName>
</protein>
<proteinExistence type="predicted"/>
<dbReference type="EMBL" id="CAKXAJ010021734">
    <property type="protein sequence ID" value="CAH2226642.1"/>
    <property type="molecule type" value="Genomic_DNA"/>
</dbReference>
<evidence type="ECO:0000313" key="1">
    <source>
        <dbReference type="EMBL" id="CAH2226642.1"/>
    </source>
</evidence>
<evidence type="ECO:0000313" key="2">
    <source>
        <dbReference type="Proteomes" id="UP000838756"/>
    </source>
</evidence>
<reference evidence="1" key="1">
    <citation type="submission" date="2022-03" db="EMBL/GenBank/DDBJ databases">
        <authorList>
            <person name="Lindestad O."/>
        </authorList>
    </citation>
    <scope>NUCLEOTIDE SEQUENCE</scope>
</reference>
<sequence length="37" mass="4276">LRAVQCGHSPVVKWFHAKHEACEKLCEKSLWGRKEPS</sequence>
<gene>
    <name evidence="1" type="primary">jg25459</name>
    <name evidence="1" type="ORF">PAEG_LOCUS7337</name>
</gene>
<comment type="caution">
    <text evidence="1">The sequence shown here is derived from an EMBL/GenBank/DDBJ whole genome shotgun (WGS) entry which is preliminary data.</text>
</comment>
<dbReference type="Proteomes" id="UP000838756">
    <property type="component" value="Unassembled WGS sequence"/>
</dbReference>
<organism evidence="1 2">
    <name type="scientific">Pararge aegeria aegeria</name>
    <dbReference type="NCBI Taxonomy" id="348720"/>
    <lineage>
        <taxon>Eukaryota</taxon>
        <taxon>Metazoa</taxon>
        <taxon>Ecdysozoa</taxon>
        <taxon>Arthropoda</taxon>
        <taxon>Hexapoda</taxon>
        <taxon>Insecta</taxon>
        <taxon>Pterygota</taxon>
        <taxon>Neoptera</taxon>
        <taxon>Endopterygota</taxon>
        <taxon>Lepidoptera</taxon>
        <taxon>Glossata</taxon>
        <taxon>Ditrysia</taxon>
        <taxon>Papilionoidea</taxon>
        <taxon>Nymphalidae</taxon>
        <taxon>Satyrinae</taxon>
        <taxon>Satyrini</taxon>
        <taxon>Parargina</taxon>
        <taxon>Pararge</taxon>
    </lineage>
</organism>
<dbReference type="AlphaFoldDB" id="A0A8S4QWY8"/>
<keyword evidence="2" id="KW-1185">Reference proteome</keyword>